<evidence type="ECO:0000256" key="1">
    <source>
        <dbReference type="SAM" id="SignalP"/>
    </source>
</evidence>
<proteinExistence type="predicted"/>
<sequence>MASSSSATTKFACLLIMMGLALASPSSALTITWDPKLCPASCPITKTVNLLEAITFDVASLVSPVVVYQVDAAGFAACEVSVSSFVNVIASPFICNLLGDLYFIADKANCLAGLKGHVTVAGVL</sequence>
<feature type="signal peptide" evidence="1">
    <location>
        <begin position="1"/>
        <end position="23"/>
    </location>
</feature>
<gene>
    <name evidence="2" type="ORF">OLC1_LOCUS12801</name>
</gene>
<protein>
    <submittedName>
        <fullName evidence="2">OLC1v1002235C1</fullName>
    </submittedName>
</protein>
<name>A0AAV1D788_OLDCO</name>
<organism evidence="2 3">
    <name type="scientific">Oldenlandia corymbosa var. corymbosa</name>
    <dbReference type="NCBI Taxonomy" id="529605"/>
    <lineage>
        <taxon>Eukaryota</taxon>
        <taxon>Viridiplantae</taxon>
        <taxon>Streptophyta</taxon>
        <taxon>Embryophyta</taxon>
        <taxon>Tracheophyta</taxon>
        <taxon>Spermatophyta</taxon>
        <taxon>Magnoliopsida</taxon>
        <taxon>eudicotyledons</taxon>
        <taxon>Gunneridae</taxon>
        <taxon>Pentapetalae</taxon>
        <taxon>asterids</taxon>
        <taxon>lamiids</taxon>
        <taxon>Gentianales</taxon>
        <taxon>Rubiaceae</taxon>
        <taxon>Rubioideae</taxon>
        <taxon>Spermacoceae</taxon>
        <taxon>Hedyotis-Oldenlandia complex</taxon>
        <taxon>Oldenlandia</taxon>
    </lineage>
</organism>
<accession>A0AAV1D788</accession>
<dbReference type="AlphaFoldDB" id="A0AAV1D788"/>
<reference evidence="2" key="1">
    <citation type="submission" date="2023-03" db="EMBL/GenBank/DDBJ databases">
        <authorList>
            <person name="Julca I."/>
        </authorList>
    </citation>
    <scope>NUCLEOTIDE SEQUENCE</scope>
</reference>
<keyword evidence="1" id="KW-0732">Signal</keyword>
<evidence type="ECO:0000313" key="2">
    <source>
        <dbReference type="EMBL" id="CAI9103702.1"/>
    </source>
</evidence>
<feature type="chain" id="PRO_5043852602" evidence="1">
    <location>
        <begin position="24"/>
        <end position="124"/>
    </location>
</feature>
<dbReference type="Proteomes" id="UP001161247">
    <property type="component" value="Chromosome 4"/>
</dbReference>
<keyword evidence="3" id="KW-1185">Reference proteome</keyword>
<dbReference type="EMBL" id="OX459121">
    <property type="protein sequence ID" value="CAI9103702.1"/>
    <property type="molecule type" value="Genomic_DNA"/>
</dbReference>
<evidence type="ECO:0000313" key="3">
    <source>
        <dbReference type="Proteomes" id="UP001161247"/>
    </source>
</evidence>